<dbReference type="RefSeq" id="WP_324273647.1">
    <property type="nucleotide sequence ID" value="NZ_CP141261.1"/>
</dbReference>
<dbReference type="EMBL" id="CP141261">
    <property type="protein sequence ID" value="WRL62292.1"/>
    <property type="molecule type" value="Genomic_DNA"/>
</dbReference>
<keyword evidence="1" id="KW-0812">Transmembrane</keyword>
<proteinExistence type="predicted"/>
<feature type="transmembrane region" description="Helical" evidence="1">
    <location>
        <begin position="12"/>
        <end position="33"/>
    </location>
</feature>
<protein>
    <submittedName>
        <fullName evidence="2">Uncharacterized protein</fullName>
    </submittedName>
</protein>
<dbReference type="Proteomes" id="UP001324287">
    <property type="component" value="Chromosome"/>
</dbReference>
<sequence length="43" mass="4710">MILYNLASESQFQLMGALSVVMLVINLGVVLIARRLLGVRVAH</sequence>
<reference evidence="2 3" key="1">
    <citation type="submission" date="2023-12" db="EMBL/GenBank/DDBJ databases">
        <title>Blastococcus brunescens sp. nov., an actonobacterium isolated from sandstone collected in sahara desert.</title>
        <authorList>
            <person name="Gtari M."/>
            <person name="Ghodhbane F."/>
        </authorList>
    </citation>
    <scope>NUCLEOTIDE SEQUENCE [LARGE SCALE GENOMIC DNA]</scope>
    <source>
        <strain evidence="2 3">BMG 8361</strain>
    </source>
</reference>
<name>A0ABZ1AUN6_9ACTN</name>
<keyword evidence="1" id="KW-1133">Transmembrane helix</keyword>
<gene>
    <name evidence="2" type="ORF">U6N30_19925</name>
</gene>
<evidence type="ECO:0000313" key="3">
    <source>
        <dbReference type="Proteomes" id="UP001324287"/>
    </source>
</evidence>
<accession>A0ABZ1AUN6</accession>
<keyword evidence="3" id="KW-1185">Reference proteome</keyword>
<evidence type="ECO:0000313" key="2">
    <source>
        <dbReference type="EMBL" id="WRL62292.1"/>
    </source>
</evidence>
<keyword evidence="1" id="KW-0472">Membrane</keyword>
<evidence type="ECO:0000256" key="1">
    <source>
        <dbReference type="SAM" id="Phobius"/>
    </source>
</evidence>
<organism evidence="2 3">
    <name type="scientific">Blastococcus brunescens</name>
    <dbReference type="NCBI Taxonomy" id="1564165"/>
    <lineage>
        <taxon>Bacteria</taxon>
        <taxon>Bacillati</taxon>
        <taxon>Actinomycetota</taxon>
        <taxon>Actinomycetes</taxon>
        <taxon>Geodermatophilales</taxon>
        <taxon>Geodermatophilaceae</taxon>
        <taxon>Blastococcus</taxon>
    </lineage>
</organism>